<evidence type="ECO:0000313" key="4">
    <source>
        <dbReference type="WBParaSite" id="ASIM_0001672201-mRNA-1"/>
    </source>
</evidence>
<evidence type="ECO:0000313" key="2">
    <source>
        <dbReference type="EMBL" id="VDK56932.1"/>
    </source>
</evidence>
<feature type="compositionally biased region" description="Acidic residues" evidence="1">
    <location>
        <begin position="1"/>
        <end position="19"/>
    </location>
</feature>
<gene>
    <name evidence="2" type="ORF">ASIM_LOCUS16129</name>
</gene>
<dbReference type="Proteomes" id="UP000267096">
    <property type="component" value="Unassembled WGS sequence"/>
</dbReference>
<reference evidence="4" key="1">
    <citation type="submission" date="2017-02" db="UniProtKB">
        <authorList>
            <consortium name="WormBaseParasite"/>
        </authorList>
    </citation>
    <scope>IDENTIFICATION</scope>
</reference>
<dbReference type="AlphaFoldDB" id="A0A0M3K6Y1"/>
<evidence type="ECO:0000313" key="3">
    <source>
        <dbReference type="Proteomes" id="UP000267096"/>
    </source>
</evidence>
<sequence length="43" mass="4606">MADVEEDPYALSSDSEDDEPKGPPPKINIEGRTTADLSSLVCL</sequence>
<name>A0A0M3K6Y1_ANISI</name>
<dbReference type="WBParaSite" id="ASIM_0001672201-mRNA-1">
    <property type="protein sequence ID" value="ASIM_0001672201-mRNA-1"/>
    <property type="gene ID" value="ASIM_0001672201"/>
</dbReference>
<protein>
    <submittedName>
        <fullName evidence="4">Intraflagellar transport protein 46 homolog</fullName>
    </submittedName>
</protein>
<organism evidence="4">
    <name type="scientific">Anisakis simplex</name>
    <name type="common">Herring worm</name>
    <dbReference type="NCBI Taxonomy" id="6269"/>
    <lineage>
        <taxon>Eukaryota</taxon>
        <taxon>Metazoa</taxon>
        <taxon>Ecdysozoa</taxon>
        <taxon>Nematoda</taxon>
        <taxon>Chromadorea</taxon>
        <taxon>Rhabditida</taxon>
        <taxon>Spirurina</taxon>
        <taxon>Ascaridomorpha</taxon>
        <taxon>Ascaridoidea</taxon>
        <taxon>Anisakidae</taxon>
        <taxon>Anisakis</taxon>
        <taxon>Anisakis simplex complex</taxon>
    </lineage>
</organism>
<dbReference type="EMBL" id="UYRR01032830">
    <property type="protein sequence ID" value="VDK56932.1"/>
    <property type="molecule type" value="Genomic_DNA"/>
</dbReference>
<proteinExistence type="predicted"/>
<reference evidence="2 3" key="2">
    <citation type="submission" date="2018-11" db="EMBL/GenBank/DDBJ databases">
        <authorList>
            <consortium name="Pathogen Informatics"/>
        </authorList>
    </citation>
    <scope>NUCLEOTIDE SEQUENCE [LARGE SCALE GENOMIC DNA]</scope>
</reference>
<dbReference type="OrthoDB" id="5847329at2759"/>
<feature type="region of interest" description="Disordered" evidence="1">
    <location>
        <begin position="1"/>
        <end position="43"/>
    </location>
</feature>
<evidence type="ECO:0000256" key="1">
    <source>
        <dbReference type="SAM" id="MobiDB-lite"/>
    </source>
</evidence>
<keyword evidence="3" id="KW-1185">Reference proteome</keyword>
<accession>A0A0M3K6Y1</accession>